<accession>A0ABP0LF67</accession>
<dbReference type="NCBIfam" id="TIGR00756">
    <property type="entry name" value="PPR"/>
    <property type="match status" value="1"/>
</dbReference>
<dbReference type="PANTHER" id="PTHR47942:SF63">
    <property type="entry name" value="PENTATRICOPEPTIDE REPEAT-CONTAINING PROTEIN"/>
    <property type="match status" value="1"/>
</dbReference>
<dbReference type="Pfam" id="PF13812">
    <property type="entry name" value="PPR_3"/>
    <property type="match status" value="2"/>
</dbReference>
<feature type="repeat" description="PPR" evidence="2">
    <location>
        <begin position="301"/>
        <end position="335"/>
    </location>
</feature>
<dbReference type="PANTHER" id="PTHR47942">
    <property type="entry name" value="TETRATRICOPEPTIDE REPEAT (TPR)-LIKE SUPERFAMILY PROTEIN-RELATED"/>
    <property type="match status" value="1"/>
</dbReference>
<dbReference type="Gene3D" id="1.25.40.10">
    <property type="entry name" value="Tetratricopeptide repeat domain"/>
    <property type="match status" value="3"/>
</dbReference>
<dbReference type="InterPro" id="IPR011990">
    <property type="entry name" value="TPR-like_helical_dom_sf"/>
</dbReference>
<name>A0ABP0LF67_9DINO</name>
<evidence type="ECO:0000256" key="2">
    <source>
        <dbReference type="PROSITE-ProRule" id="PRU00708"/>
    </source>
</evidence>
<gene>
    <name evidence="3" type="ORF">SCF082_LOCUS22055</name>
</gene>
<protein>
    <submittedName>
        <fullName evidence="3">Pentatricopeptide repeat-containing protein At1g63330</fullName>
    </submittedName>
</protein>
<dbReference type="Proteomes" id="UP001642464">
    <property type="component" value="Unassembled WGS sequence"/>
</dbReference>
<comment type="caution">
    <text evidence="3">The sequence shown here is derived from an EMBL/GenBank/DDBJ whole genome shotgun (WGS) entry which is preliminary data.</text>
</comment>
<sequence>MTARAKQEESSLRQATQQLSLLGKRGLWWKSLQLRPELQSQGLQVDLIFHNAQLSSAKNAPWPQMLELVRGIEKAYLEPGLATQNVLIGTLGSQSQLQLALKLLKELPDHTYRSDVITFTQAVKACDSSNLWQEPLWILHWMDMAAVNANEVTLGALLRTQSLSFKAGSHGSQAWSRAISSMASMACRSLEVNAIMFNTILGSGEVWSQSVNLMEKMKSLLRPNSFVCSALLSCCVQAAQWPHALSLWCDVCGPKKARKLDRLKPDVIMYNSIIAACQHCSAASWALELIEDMPKKALTPSTSSYNAVLAACESSTMWEECLSILHKMRQHGPFPDLISYSSCVRACARAEQSNLVRQLFTQMRQLQLQLDVIAYSAAISSKQSGGWDFALEACNEMRTAALTPNQVTCSSCISACEKSERWPWAVKLLDTMRQAALRLGLEACNAAMSACQGSGWPQALALLSTMRELGPFPDEISYNSAMKASASTAGRGTLAADGD</sequence>
<dbReference type="InterPro" id="IPR002885">
    <property type="entry name" value="PPR_rpt"/>
</dbReference>
<organism evidence="3 4">
    <name type="scientific">Durusdinium trenchii</name>
    <dbReference type="NCBI Taxonomy" id="1381693"/>
    <lineage>
        <taxon>Eukaryota</taxon>
        <taxon>Sar</taxon>
        <taxon>Alveolata</taxon>
        <taxon>Dinophyceae</taxon>
        <taxon>Suessiales</taxon>
        <taxon>Symbiodiniaceae</taxon>
        <taxon>Durusdinium</taxon>
    </lineage>
</organism>
<evidence type="ECO:0000313" key="4">
    <source>
        <dbReference type="Proteomes" id="UP001642464"/>
    </source>
</evidence>
<keyword evidence="1" id="KW-0677">Repeat</keyword>
<proteinExistence type="predicted"/>
<evidence type="ECO:0000313" key="3">
    <source>
        <dbReference type="EMBL" id="CAK9037204.1"/>
    </source>
</evidence>
<dbReference type="InterPro" id="IPR051222">
    <property type="entry name" value="PPR/CCM1_RNA-binding"/>
</dbReference>
<dbReference type="PROSITE" id="PS51375">
    <property type="entry name" value="PPR"/>
    <property type="match status" value="2"/>
</dbReference>
<dbReference type="EMBL" id="CAXAMM010015792">
    <property type="protein sequence ID" value="CAK9037204.1"/>
    <property type="molecule type" value="Genomic_DNA"/>
</dbReference>
<reference evidence="3 4" key="1">
    <citation type="submission" date="2024-02" db="EMBL/GenBank/DDBJ databases">
        <authorList>
            <person name="Chen Y."/>
            <person name="Shah S."/>
            <person name="Dougan E. K."/>
            <person name="Thang M."/>
            <person name="Chan C."/>
        </authorList>
    </citation>
    <scope>NUCLEOTIDE SEQUENCE [LARGE SCALE GENOMIC DNA]</scope>
</reference>
<evidence type="ECO:0000256" key="1">
    <source>
        <dbReference type="ARBA" id="ARBA00022737"/>
    </source>
</evidence>
<feature type="repeat" description="PPR" evidence="2">
    <location>
        <begin position="266"/>
        <end position="300"/>
    </location>
</feature>
<keyword evidence="4" id="KW-1185">Reference proteome</keyword>